<dbReference type="Gene3D" id="3.30.420.40">
    <property type="match status" value="1"/>
</dbReference>
<keyword evidence="1" id="KW-0732">Signal</keyword>
<dbReference type="Proteomes" id="UP000037696">
    <property type="component" value="Unassembled WGS sequence"/>
</dbReference>
<gene>
    <name evidence="2" type="ORF">ACN38_g8784</name>
</gene>
<evidence type="ECO:0000313" key="3">
    <source>
        <dbReference type="Proteomes" id="UP000037696"/>
    </source>
</evidence>
<comment type="caution">
    <text evidence="2">The sequence shown here is derived from an EMBL/GenBank/DDBJ whole genome shotgun (WGS) entry which is preliminary data.</text>
</comment>
<protein>
    <submittedName>
        <fullName evidence="2">Uncharacterized protein</fullName>
    </submittedName>
</protein>
<dbReference type="STRING" id="229535.A0A0M9WD81"/>
<organism evidence="2 3">
    <name type="scientific">Penicillium nordicum</name>
    <dbReference type="NCBI Taxonomy" id="229535"/>
    <lineage>
        <taxon>Eukaryota</taxon>
        <taxon>Fungi</taxon>
        <taxon>Dikarya</taxon>
        <taxon>Ascomycota</taxon>
        <taxon>Pezizomycotina</taxon>
        <taxon>Eurotiomycetes</taxon>
        <taxon>Eurotiomycetidae</taxon>
        <taxon>Eurotiales</taxon>
        <taxon>Aspergillaceae</taxon>
        <taxon>Penicillium</taxon>
    </lineage>
</organism>
<dbReference type="InterPro" id="IPR004000">
    <property type="entry name" value="Actin"/>
</dbReference>
<dbReference type="AlphaFoldDB" id="A0A0M9WD81"/>
<sequence>MLFPGSFWLVFGLGRQISPVAVVATPKPATTADGIHPNGFPSPSTTLKWRFEDYKNYDTDDLRCSSGMCKAGFAGDDAPRAVFPSIVGRPRHHG</sequence>
<proteinExistence type="predicted"/>
<evidence type="ECO:0000313" key="2">
    <source>
        <dbReference type="EMBL" id="KOS40365.1"/>
    </source>
</evidence>
<dbReference type="SUPFAM" id="SSF53067">
    <property type="entry name" value="Actin-like ATPase domain"/>
    <property type="match status" value="1"/>
</dbReference>
<dbReference type="Pfam" id="PF00022">
    <property type="entry name" value="Actin"/>
    <property type="match status" value="1"/>
</dbReference>
<accession>A0A0M9WD81</accession>
<dbReference type="InterPro" id="IPR043129">
    <property type="entry name" value="ATPase_NBD"/>
</dbReference>
<feature type="chain" id="PRO_5005839626" evidence="1">
    <location>
        <begin position="25"/>
        <end position="94"/>
    </location>
</feature>
<reference evidence="2 3" key="1">
    <citation type="submission" date="2015-08" db="EMBL/GenBank/DDBJ databases">
        <title>Genome sequencing of Penicillium nordicum.</title>
        <authorList>
            <person name="Nguyen H.D."/>
            <person name="Seifert K.A."/>
        </authorList>
    </citation>
    <scope>NUCLEOTIDE SEQUENCE [LARGE SCALE GENOMIC DNA]</scope>
    <source>
        <strain evidence="2 3">DAOMC 185683</strain>
    </source>
</reference>
<dbReference type="OrthoDB" id="5324633at2759"/>
<dbReference type="EMBL" id="LHQQ01000166">
    <property type="protein sequence ID" value="KOS40365.1"/>
    <property type="molecule type" value="Genomic_DNA"/>
</dbReference>
<evidence type="ECO:0000256" key="1">
    <source>
        <dbReference type="SAM" id="SignalP"/>
    </source>
</evidence>
<name>A0A0M9WD81_9EURO</name>
<feature type="signal peptide" evidence="1">
    <location>
        <begin position="1"/>
        <end position="24"/>
    </location>
</feature>
<keyword evidence="3" id="KW-1185">Reference proteome</keyword>